<feature type="signal peptide" evidence="1">
    <location>
        <begin position="1"/>
        <end position="26"/>
    </location>
</feature>
<evidence type="ECO:0000313" key="3">
    <source>
        <dbReference type="Proteomes" id="UP000327013"/>
    </source>
</evidence>
<evidence type="ECO:0008006" key="4">
    <source>
        <dbReference type="Google" id="ProtNLM"/>
    </source>
</evidence>
<name>A0A5N6QMT6_9ROSI</name>
<evidence type="ECO:0000313" key="2">
    <source>
        <dbReference type="EMBL" id="KAE8000009.1"/>
    </source>
</evidence>
<keyword evidence="3" id="KW-1185">Reference proteome</keyword>
<evidence type="ECO:0000256" key="1">
    <source>
        <dbReference type="SAM" id="SignalP"/>
    </source>
</evidence>
<organism evidence="2 3">
    <name type="scientific">Carpinus fangiana</name>
    <dbReference type="NCBI Taxonomy" id="176857"/>
    <lineage>
        <taxon>Eukaryota</taxon>
        <taxon>Viridiplantae</taxon>
        <taxon>Streptophyta</taxon>
        <taxon>Embryophyta</taxon>
        <taxon>Tracheophyta</taxon>
        <taxon>Spermatophyta</taxon>
        <taxon>Magnoliopsida</taxon>
        <taxon>eudicotyledons</taxon>
        <taxon>Gunneridae</taxon>
        <taxon>Pentapetalae</taxon>
        <taxon>rosids</taxon>
        <taxon>fabids</taxon>
        <taxon>Fagales</taxon>
        <taxon>Betulaceae</taxon>
        <taxon>Carpinus</taxon>
    </lineage>
</organism>
<sequence length="114" mass="11307">MSTEKTIKASLFSALLLMAFLIGTEGGRDVPKKDMVYSPQTFWGLGLGWPFLGGWPWNIPLFGSPGAFGGVGNAGPPALGPGLGGLIPGIGGGGPKGVGGTPVADINGAEATSP</sequence>
<dbReference type="AlphaFoldDB" id="A0A5N6QMT6"/>
<protein>
    <recommendedName>
        <fullName evidence="4">Glycine-rich protein</fullName>
    </recommendedName>
</protein>
<dbReference type="EMBL" id="CM017321">
    <property type="protein sequence ID" value="KAE8000009.1"/>
    <property type="molecule type" value="Genomic_DNA"/>
</dbReference>
<proteinExistence type="predicted"/>
<accession>A0A5N6QMT6</accession>
<dbReference type="Proteomes" id="UP000327013">
    <property type="component" value="Chromosome 1"/>
</dbReference>
<feature type="chain" id="PRO_5024366664" description="Glycine-rich protein" evidence="1">
    <location>
        <begin position="27"/>
        <end position="114"/>
    </location>
</feature>
<reference evidence="2 3" key="1">
    <citation type="submission" date="2019-06" db="EMBL/GenBank/DDBJ databases">
        <title>A chromosomal-level reference genome of Carpinus fangiana (Coryloideae, Betulaceae).</title>
        <authorList>
            <person name="Yang X."/>
            <person name="Wang Z."/>
            <person name="Zhang L."/>
            <person name="Hao G."/>
            <person name="Liu J."/>
            <person name="Yang Y."/>
        </authorList>
    </citation>
    <scope>NUCLEOTIDE SEQUENCE [LARGE SCALE GENOMIC DNA]</scope>
    <source>
        <strain evidence="2">Cfa_2016G</strain>
        <tissue evidence="2">Leaf</tissue>
    </source>
</reference>
<gene>
    <name evidence="2" type="ORF">FH972_004381</name>
</gene>
<keyword evidence="1" id="KW-0732">Signal</keyword>